<evidence type="ECO:0000256" key="2">
    <source>
        <dbReference type="ARBA" id="ARBA00008520"/>
    </source>
</evidence>
<proteinExistence type="inferred from homology"/>
<dbReference type="RefSeq" id="WP_194116723.1">
    <property type="nucleotide sequence ID" value="NZ_JADFUA010000007.1"/>
</dbReference>
<evidence type="ECO:0000256" key="1">
    <source>
        <dbReference type="ARBA" id="ARBA00004418"/>
    </source>
</evidence>
<keyword evidence="3" id="KW-0732">Signal</keyword>
<dbReference type="InterPro" id="IPR006059">
    <property type="entry name" value="SBP"/>
</dbReference>
<name>A0A8J7G1E5_9NEIS</name>
<comment type="similarity">
    <text evidence="2">Belongs to the bacterial solute-binding protein 1 family.</text>
</comment>
<dbReference type="Pfam" id="PF13416">
    <property type="entry name" value="SBP_bac_8"/>
    <property type="match status" value="1"/>
</dbReference>
<dbReference type="PANTHER" id="PTHR43649:SF12">
    <property type="entry name" value="DIACETYLCHITOBIOSE BINDING PROTEIN DASA"/>
    <property type="match status" value="1"/>
</dbReference>
<dbReference type="GO" id="GO:0042597">
    <property type="term" value="C:periplasmic space"/>
    <property type="evidence" value="ECO:0007669"/>
    <property type="project" value="UniProtKB-SubCell"/>
</dbReference>
<protein>
    <submittedName>
        <fullName evidence="4">Extracellular solute-binding protein</fullName>
    </submittedName>
</protein>
<gene>
    <name evidence="4" type="ORF">INR99_12715</name>
</gene>
<keyword evidence="5" id="KW-1185">Reference proteome</keyword>
<dbReference type="SUPFAM" id="SSF53850">
    <property type="entry name" value="Periplasmic binding protein-like II"/>
    <property type="match status" value="1"/>
</dbReference>
<sequence length="422" mass="45834">MKHPWKALCTSAMLALLAQPALADKVKIEFWTMSLAPKFEPYFKALEKKYEAENPNIDVVWVDYPWDQIRGKAFAAIAVNQPPALINFNVEWAYDFAQFNNIRPIDDLLGTDRDKYSPGALADVTFKGGKTYAFPWYNAVSILAVNSNIFKQAGLNPTQRLNNLDEQLAAAKIIAEKTKIPGLAPRLGQPIGLFMAEGLPIVEGGKAVFNSPKHVELLRKYAAAYAAGALAKDDLFAEDSFQTTIKLYNAGKLAMLETPPTALKSVKDEGKAVYGVTEVMPAPAGPTGVVKGGWLFNFVVPKNVNPAILPEVAKFAKYLTNDANQLEFSKATGGTFPSVRQAAQDSFFQKLPANAGALEKGRAIGAASLENVRTLTLLGVANPDPLRKKLVEEVESAVTGRKDAKAALDSAAAFWNANMTRK</sequence>
<organism evidence="4 5">
    <name type="scientific">Chitinilyticum piscinae</name>
    <dbReference type="NCBI Taxonomy" id="2866724"/>
    <lineage>
        <taxon>Bacteria</taxon>
        <taxon>Pseudomonadati</taxon>
        <taxon>Pseudomonadota</taxon>
        <taxon>Betaproteobacteria</taxon>
        <taxon>Neisseriales</taxon>
        <taxon>Chitinibacteraceae</taxon>
        <taxon>Chitinilyticum</taxon>
    </lineage>
</organism>
<evidence type="ECO:0000313" key="5">
    <source>
        <dbReference type="Proteomes" id="UP000604481"/>
    </source>
</evidence>
<comment type="caution">
    <text evidence="4">The sequence shown here is derived from an EMBL/GenBank/DDBJ whole genome shotgun (WGS) entry which is preliminary data.</text>
</comment>
<comment type="subcellular location">
    <subcellularLocation>
        <location evidence="1">Periplasm</location>
    </subcellularLocation>
</comment>
<dbReference type="EMBL" id="JADFUA010000007">
    <property type="protein sequence ID" value="MBE9610205.1"/>
    <property type="molecule type" value="Genomic_DNA"/>
</dbReference>
<feature type="signal peptide" evidence="3">
    <location>
        <begin position="1"/>
        <end position="23"/>
    </location>
</feature>
<dbReference type="Proteomes" id="UP000604481">
    <property type="component" value="Unassembled WGS sequence"/>
</dbReference>
<feature type="chain" id="PRO_5035270536" evidence="3">
    <location>
        <begin position="24"/>
        <end position="422"/>
    </location>
</feature>
<dbReference type="Gene3D" id="3.40.190.10">
    <property type="entry name" value="Periplasmic binding protein-like II"/>
    <property type="match status" value="1"/>
</dbReference>
<reference evidence="4 5" key="1">
    <citation type="submission" date="2020-10" db="EMBL/GenBank/DDBJ databases">
        <title>The genome sequence of Chitinilyticum litopenaei 4Y14.</title>
        <authorList>
            <person name="Liu Y."/>
        </authorList>
    </citation>
    <scope>NUCLEOTIDE SEQUENCE [LARGE SCALE GENOMIC DNA]</scope>
    <source>
        <strain evidence="4 5">4Y14</strain>
    </source>
</reference>
<evidence type="ECO:0000256" key="3">
    <source>
        <dbReference type="SAM" id="SignalP"/>
    </source>
</evidence>
<dbReference type="PANTHER" id="PTHR43649">
    <property type="entry name" value="ARABINOSE-BINDING PROTEIN-RELATED"/>
    <property type="match status" value="1"/>
</dbReference>
<dbReference type="InterPro" id="IPR050490">
    <property type="entry name" value="Bact_solute-bd_prot1"/>
</dbReference>
<dbReference type="AlphaFoldDB" id="A0A8J7G1E5"/>
<evidence type="ECO:0000313" key="4">
    <source>
        <dbReference type="EMBL" id="MBE9610205.1"/>
    </source>
</evidence>
<accession>A0A8J7G1E5</accession>